<feature type="compositionally biased region" description="Low complexity" evidence="1">
    <location>
        <begin position="22"/>
        <end position="34"/>
    </location>
</feature>
<evidence type="ECO:0000313" key="3">
    <source>
        <dbReference type="Proteomes" id="UP001460270"/>
    </source>
</evidence>
<gene>
    <name evidence="2" type="ORF">WMY93_030867</name>
</gene>
<dbReference type="EMBL" id="JBBPFD010000457">
    <property type="protein sequence ID" value="KAK7878841.1"/>
    <property type="molecule type" value="Genomic_DNA"/>
</dbReference>
<organism evidence="2 3">
    <name type="scientific">Mugilogobius chulae</name>
    <name type="common">yellowstripe goby</name>
    <dbReference type="NCBI Taxonomy" id="88201"/>
    <lineage>
        <taxon>Eukaryota</taxon>
        <taxon>Metazoa</taxon>
        <taxon>Chordata</taxon>
        <taxon>Craniata</taxon>
        <taxon>Vertebrata</taxon>
        <taxon>Euteleostomi</taxon>
        <taxon>Actinopterygii</taxon>
        <taxon>Neopterygii</taxon>
        <taxon>Teleostei</taxon>
        <taxon>Neoteleostei</taxon>
        <taxon>Acanthomorphata</taxon>
        <taxon>Gobiaria</taxon>
        <taxon>Gobiiformes</taxon>
        <taxon>Gobioidei</taxon>
        <taxon>Gobiidae</taxon>
        <taxon>Gobionellinae</taxon>
        <taxon>Mugilogobius</taxon>
    </lineage>
</organism>
<reference evidence="3" key="1">
    <citation type="submission" date="2024-04" db="EMBL/GenBank/DDBJ databases">
        <title>Salinicola lusitanus LLJ914,a marine bacterium isolated from the Okinawa Trough.</title>
        <authorList>
            <person name="Li J."/>
        </authorList>
    </citation>
    <scope>NUCLEOTIDE SEQUENCE [LARGE SCALE GENOMIC DNA]</scope>
</reference>
<protein>
    <submittedName>
        <fullName evidence="2">Uncharacterized protein</fullName>
    </submittedName>
</protein>
<dbReference type="AlphaFoldDB" id="A0AAW0MIG0"/>
<accession>A0AAW0MIG0</accession>
<dbReference type="Proteomes" id="UP001460270">
    <property type="component" value="Unassembled WGS sequence"/>
</dbReference>
<comment type="caution">
    <text evidence="2">The sequence shown here is derived from an EMBL/GenBank/DDBJ whole genome shotgun (WGS) entry which is preliminary data.</text>
</comment>
<feature type="region of interest" description="Disordered" evidence="1">
    <location>
        <begin position="1"/>
        <end position="34"/>
    </location>
</feature>
<keyword evidence="3" id="KW-1185">Reference proteome</keyword>
<evidence type="ECO:0000313" key="2">
    <source>
        <dbReference type="EMBL" id="KAK7878841.1"/>
    </source>
</evidence>
<evidence type="ECO:0000256" key="1">
    <source>
        <dbReference type="SAM" id="MobiDB-lite"/>
    </source>
</evidence>
<sequence>MCARTSSLRTLAPTPRAPDPAPSDASPPFDPFFRLSSGGLHRPAPISPLTPLNESPIGRGQKLDPITSAFIFMTHRSGAEWTESELGLFGFAVSSGYPTAAQTCNQLMHTDACNMDKTSPNAHHASALSGRGGPSFAVNWLGGGVFLCERGVCMSVQVSPRSLHHSLRTLLFFTHSSPKHVTHLCQKWTAACISEGHLSRGTTEDIWSRKNTDRGTCAHLNLTAQKMDRKIPDFAGTWEMKSSETLKSC</sequence>
<name>A0AAW0MIG0_9GOBI</name>
<proteinExistence type="predicted"/>